<reference evidence="3" key="1">
    <citation type="journal article" date="2019" name="Int. J. Syst. Evol. Microbiol.">
        <title>The Global Catalogue of Microorganisms (GCM) 10K type strain sequencing project: providing services to taxonomists for standard genome sequencing and annotation.</title>
        <authorList>
            <consortium name="The Broad Institute Genomics Platform"/>
            <consortium name="The Broad Institute Genome Sequencing Center for Infectious Disease"/>
            <person name="Wu L."/>
            <person name="Ma J."/>
        </authorList>
    </citation>
    <scope>NUCLEOTIDE SEQUENCE [LARGE SCALE GENOMIC DNA]</scope>
    <source>
        <strain evidence="3">JCM 17342</strain>
    </source>
</reference>
<keyword evidence="3" id="KW-1185">Reference proteome</keyword>
<dbReference type="EMBL" id="BAABAL010000019">
    <property type="protein sequence ID" value="GAA4029905.1"/>
    <property type="molecule type" value="Genomic_DNA"/>
</dbReference>
<accession>A0ABP7TQR5</accession>
<comment type="caution">
    <text evidence="2">The sequence shown here is derived from an EMBL/GenBank/DDBJ whole genome shotgun (WGS) entry which is preliminary data.</text>
</comment>
<evidence type="ECO:0000313" key="2">
    <source>
        <dbReference type="EMBL" id="GAA4029905.1"/>
    </source>
</evidence>
<feature type="transmembrane region" description="Helical" evidence="1">
    <location>
        <begin position="49"/>
        <end position="72"/>
    </location>
</feature>
<evidence type="ECO:0000313" key="3">
    <source>
        <dbReference type="Proteomes" id="UP001501747"/>
    </source>
</evidence>
<dbReference type="Proteomes" id="UP001501747">
    <property type="component" value="Unassembled WGS sequence"/>
</dbReference>
<sequence length="110" mass="11694">MRRASTSTLLLGLLVAGLSFGVLAMHQIPHAVSVAQQHHCDGGSPADPVTHMCAGLVVVVAALGALSLVALLRREPVVLARPSLLRWLRRLSGRAPPVRLKLAELCVLRL</sequence>
<gene>
    <name evidence="2" type="ORF">GCM10022247_63770</name>
</gene>
<keyword evidence="1" id="KW-0472">Membrane</keyword>
<name>A0ABP7TQR5_9PSEU</name>
<dbReference type="RefSeq" id="WP_344883087.1">
    <property type="nucleotide sequence ID" value="NZ_BAABAL010000019.1"/>
</dbReference>
<protein>
    <submittedName>
        <fullName evidence="2">Uncharacterized protein</fullName>
    </submittedName>
</protein>
<organism evidence="2 3">
    <name type="scientific">Allokutzneria multivorans</name>
    <dbReference type="NCBI Taxonomy" id="1142134"/>
    <lineage>
        <taxon>Bacteria</taxon>
        <taxon>Bacillati</taxon>
        <taxon>Actinomycetota</taxon>
        <taxon>Actinomycetes</taxon>
        <taxon>Pseudonocardiales</taxon>
        <taxon>Pseudonocardiaceae</taxon>
        <taxon>Allokutzneria</taxon>
    </lineage>
</organism>
<keyword evidence="1" id="KW-0812">Transmembrane</keyword>
<proteinExistence type="predicted"/>
<evidence type="ECO:0000256" key="1">
    <source>
        <dbReference type="SAM" id="Phobius"/>
    </source>
</evidence>
<keyword evidence="1" id="KW-1133">Transmembrane helix</keyword>